<dbReference type="EMBL" id="JRYO01000114">
    <property type="protein sequence ID" value="KHE92617.1"/>
    <property type="molecule type" value="Genomic_DNA"/>
</dbReference>
<proteinExistence type="predicted"/>
<evidence type="ECO:0000313" key="1">
    <source>
        <dbReference type="EMBL" id="KHE92617.1"/>
    </source>
</evidence>
<accession>A0A0B0EHS6</accession>
<name>A0A0B0EHS6_9BACT</name>
<dbReference type="Proteomes" id="UP000030652">
    <property type="component" value="Unassembled WGS sequence"/>
</dbReference>
<sequence>MLPYIKDVLEIASNFSEDEQKILASHWIQEMKSPDCIERIKDEMKWGKTFSESQDILEILADRALEDAKQGKAEEIGWDKL</sequence>
<reference evidence="1 2" key="1">
    <citation type="submission" date="2014-10" db="EMBL/GenBank/DDBJ databases">
        <title>Draft genome of anammox bacterium scalindua brodae, obtained using differential coverage binning of sequence data from two enrichment reactors.</title>
        <authorList>
            <person name="Speth D.R."/>
            <person name="Russ L."/>
            <person name="Kartal B."/>
            <person name="Op den Camp H.J."/>
            <person name="Dutilh B.E."/>
            <person name="Jetten M.S."/>
        </authorList>
    </citation>
    <scope>NUCLEOTIDE SEQUENCE [LARGE SCALE GENOMIC DNA]</scope>
    <source>
        <strain evidence="1">RU1</strain>
    </source>
</reference>
<dbReference type="AlphaFoldDB" id="A0A0B0EHS6"/>
<protein>
    <submittedName>
        <fullName evidence="1">Uncharacterized protein</fullName>
    </submittedName>
</protein>
<gene>
    <name evidence="1" type="ORF">SCABRO_01629</name>
</gene>
<comment type="caution">
    <text evidence="1">The sequence shown here is derived from an EMBL/GenBank/DDBJ whole genome shotgun (WGS) entry which is preliminary data.</text>
</comment>
<organism evidence="1 2">
    <name type="scientific">Candidatus Scalindua brodae</name>
    <dbReference type="NCBI Taxonomy" id="237368"/>
    <lineage>
        <taxon>Bacteria</taxon>
        <taxon>Pseudomonadati</taxon>
        <taxon>Planctomycetota</taxon>
        <taxon>Candidatus Brocadiia</taxon>
        <taxon>Candidatus Brocadiales</taxon>
        <taxon>Candidatus Scalinduaceae</taxon>
        <taxon>Candidatus Scalindua</taxon>
    </lineage>
</organism>
<evidence type="ECO:0000313" key="2">
    <source>
        <dbReference type="Proteomes" id="UP000030652"/>
    </source>
</evidence>